<dbReference type="RefSeq" id="WP_232571938.1">
    <property type="nucleotide sequence ID" value="NZ_CP089466.1"/>
</dbReference>
<name>A0ABD5NCB5_9EURY</name>
<dbReference type="GeneID" id="69117155"/>
<keyword evidence="3" id="KW-1185">Reference proteome</keyword>
<proteinExistence type="predicted"/>
<feature type="transmembrane region" description="Helical" evidence="1">
    <location>
        <begin position="153"/>
        <end position="175"/>
    </location>
</feature>
<feature type="transmembrane region" description="Helical" evidence="1">
    <location>
        <begin position="68"/>
        <end position="93"/>
    </location>
</feature>
<dbReference type="InterPro" id="IPR025098">
    <property type="entry name" value="DUF4013"/>
</dbReference>
<dbReference type="Pfam" id="PF13197">
    <property type="entry name" value="DUF4013"/>
    <property type="match status" value="1"/>
</dbReference>
<evidence type="ECO:0000313" key="3">
    <source>
        <dbReference type="Proteomes" id="UP001595660"/>
    </source>
</evidence>
<dbReference type="AlphaFoldDB" id="A0ABD5NCB5"/>
<evidence type="ECO:0000313" key="2">
    <source>
        <dbReference type="EMBL" id="MFC3476925.1"/>
    </source>
</evidence>
<protein>
    <submittedName>
        <fullName evidence="2">DUF4013 domain-containing protein</fullName>
    </submittedName>
</protein>
<feature type="transmembrane region" description="Helical" evidence="1">
    <location>
        <begin position="181"/>
        <end position="203"/>
    </location>
</feature>
<comment type="caution">
    <text evidence="2">The sequence shown here is derived from an EMBL/GenBank/DDBJ whole genome shotgun (WGS) entry which is preliminary data.</text>
</comment>
<organism evidence="2 3">
    <name type="scientific">Halobacterium litoreum</name>
    <dbReference type="NCBI Taxonomy" id="2039234"/>
    <lineage>
        <taxon>Archaea</taxon>
        <taxon>Methanobacteriati</taxon>
        <taxon>Methanobacteriota</taxon>
        <taxon>Stenosarchaea group</taxon>
        <taxon>Halobacteria</taxon>
        <taxon>Halobacteriales</taxon>
        <taxon>Halobacteriaceae</taxon>
        <taxon>Halobacterium</taxon>
    </lineage>
</organism>
<gene>
    <name evidence="2" type="ORF">ACFOKC_04225</name>
</gene>
<keyword evidence="1" id="KW-1133">Transmembrane helix</keyword>
<keyword evidence="1" id="KW-0472">Membrane</keyword>
<accession>A0ABD5NCB5</accession>
<dbReference type="Proteomes" id="UP001595660">
    <property type="component" value="Unassembled WGS sequence"/>
</dbReference>
<feature type="transmembrane region" description="Helical" evidence="1">
    <location>
        <begin position="105"/>
        <end position="132"/>
    </location>
</feature>
<sequence>MRDALWYPLAGDAETRYLAGWILHLLHALVLPVVPLVWMVGVLGGVARSAARGDDPPALDAEGVSRDALRVSLVLAAYAVPVAGVLALGALVLPSGTDVPAAPVALLAAGLLGLLLPIVYVAPASVVHASVSESLRAGFDRERIGRTLGDARYFTRWAAGLGGLAAAAVAAGALGDYLVGYLLAVYCEVFAFACFGWGASATVERAR</sequence>
<dbReference type="EMBL" id="JBHRWN010000002">
    <property type="protein sequence ID" value="MFC3476925.1"/>
    <property type="molecule type" value="Genomic_DNA"/>
</dbReference>
<keyword evidence="1" id="KW-0812">Transmembrane</keyword>
<evidence type="ECO:0000256" key="1">
    <source>
        <dbReference type="SAM" id="Phobius"/>
    </source>
</evidence>
<feature type="transmembrane region" description="Helical" evidence="1">
    <location>
        <begin position="20"/>
        <end position="47"/>
    </location>
</feature>
<reference evidence="2 3" key="1">
    <citation type="journal article" date="2019" name="Int. J. Syst. Evol. Microbiol.">
        <title>The Global Catalogue of Microorganisms (GCM) 10K type strain sequencing project: providing services to taxonomists for standard genome sequencing and annotation.</title>
        <authorList>
            <consortium name="The Broad Institute Genomics Platform"/>
            <consortium name="The Broad Institute Genome Sequencing Center for Infectious Disease"/>
            <person name="Wu L."/>
            <person name="Ma J."/>
        </authorList>
    </citation>
    <scope>NUCLEOTIDE SEQUENCE [LARGE SCALE GENOMIC DNA]</scope>
    <source>
        <strain evidence="2 3">CGMCC 1.12562</strain>
    </source>
</reference>